<protein>
    <submittedName>
        <fullName evidence="5">Acetylhydrolase</fullName>
    </submittedName>
</protein>
<evidence type="ECO:0000256" key="1">
    <source>
        <dbReference type="ARBA" id="ARBA00022801"/>
    </source>
</evidence>
<dbReference type="PANTHER" id="PTHR10272:SF0">
    <property type="entry name" value="PLATELET-ACTIVATING FACTOR ACETYLHYDROLASE"/>
    <property type="match status" value="1"/>
</dbReference>
<name>A0ABS1U2W9_9PROT</name>
<dbReference type="EMBL" id="JAETWB010000005">
    <property type="protein sequence ID" value="MBL6079007.1"/>
    <property type="molecule type" value="Genomic_DNA"/>
</dbReference>
<gene>
    <name evidence="5" type="ORF">JMJ56_13395</name>
</gene>
<reference evidence="5 6" key="1">
    <citation type="submission" date="2021-01" db="EMBL/GenBank/DDBJ databases">
        <title>Belnapia mucosa sp. nov. and Belnapia arida sp. nov., isolated from the Tabernas Desert (Almeria, Spain).</title>
        <authorList>
            <person name="Molina-Menor E."/>
            <person name="Vidal-Verdu A."/>
            <person name="Calonge A."/>
            <person name="Satari L."/>
            <person name="Pereto J."/>
            <person name="Porcar M."/>
        </authorList>
    </citation>
    <scope>NUCLEOTIDE SEQUENCE [LARGE SCALE GENOMIC DNA]</scope>
    <source>
        <strain evidence="5 6">T18</strain>
    </source>
</reference>
<keyword evidence="4" id="KW-0732">Signal</keyword>
<evidence type="ECO:0000256" key="4">
    <source>
        <dbReference type="SAM" id="SignalP"/>
    </source>
</evidence>
<evidence type="ECO:0000256" key="3">
    <source>
        <dbReference type="ARBA" id="ARBA00023098"/>
    </source>
</evidence>
<keyword evidence="6" id="KW-1185">Reference proteome</keyword>
<evidence type="ECO:0000313" key="6">
    <source>
        <dbReference type="Proteomes" id="UP000660885"/>
    </source>
</evidence>
<keyword evidence="1" id="KW-0378">Hydrolase</keyword>
<dbReference type="Proteomes" id="UP000660885">
    <property type="component" value="Unassembled WGS sequence"/>
</dbReference>
<proteinExistence type="predicted"/>
<organism evidence="5 6">
    <name type="scientific">Belnapia arida</name>
    <dbReference type="NCBI Taxonomy" id="2804533"/>
    <lineage>
        <taxon>Bacteria</taxon>
        <taxon>Pseudomonadati</taxon>
        <taxon>Pseudomonadota</taxon>
        <taxon>Alphaproteobacteria</taxon>
        <taxon>Acetobacterales</taxon>
        <taxon>Roseomonadaceae</taxon>
        <taxon>Belnapia</taxon>
    </lineage>
</organism>
<dbReference type="PANTHER" id="PTHR10272">
    <property type="entry name" value="PLATELET-ACTIVATING FACTOR ACETYLHYDROLASE"/>
    <property type="match status" value="1"/>
</dbReference>
<dbReference type="RefSeq" id="WP_202832273.1">
    <property type="nucleotide sequence ID" value="NZ_JAETWB010000005.1"/>
</dbReference>
<sequence>MQRRRLLALAGLATIPAPLAAAPVPMICEDWTDPARNRRLPALIRLPDAEAPAPAVLVSHGLGGSREGLAYLGQALAEAGFLVLHIQHPGTDAGIWQGRTDISATMAAAALDTGQAFARLQDGIFALGELTRRPGLRERVDASRLAIAGHSYGAWLVQHMLGQRLPGGDHGLALPDARLKAGIALSPIPPRGLSPRFAFGRIARPMLHVTGTLDSGYIDGATAEDRELPFHSISGPPQALAVLAGATHAAFADERAAGPRWADPAFHARTAGLAVAFLRATLLGDAAARAALFAGMSGLLVPGDRLTCKDFG</sequence>
<keyword evidence="3" id="KW-0443">Lipid metabolism</keyword>
<accession>A0ABS1U2W9</accession>
<evidence type="ECO:0000313" key="5">
    <source>
        <dbReference type="EMBL" id="MBL6079007.1"/>
    </source>
</evidence>
<dbReference type="SUPFAM" id="SSF53474">
    <property type="entry name" value="alpha/beta-Hydrolases"/>
    <property type="match status" value="1"/>
</dbReference>
<feature type="chain" id="PRO_5046424227" evidence="4">
    <location>
        <begin position="22"/>
        <end position="312"/>
    </location>
</feature>
<evidence type="ECO:0000256" key="2">
    <source>
        <dbReference type="ARBA" id="ARBA00022963"/>
    </source>
</evidence>
<keyword evidence="2" id="KW-0442">Lipid degradation</keyword>
<dbReference type="InterPro" id="IPR029058">
    <property type="entry name" value="AB_hydrolase_fold"/>
</dbReference>
<dbReference type="Gene3D" id="3.40.50.1820">
    <property type="entry name" value="alpha/beta hydrolase"/>
    <property type="match status" value="1"/>
</dbReference>
<feature type="signal peptide" evidence="4">
    <location>
        <begin position="1"/>
        <end position="21"/>
    </location>
</feature>
<comment type="caution">
    <text evidence="5">The sequence shown here is derived from an EMBL/GenBank/DDBJ whole genome shotgun (WGS) entry which is preliminary data.</text>
</comment>